<keyword evidence="5" id="KW-1185">Reference proteome</keyword>
<dbReference type="HOGENOM" id="CLU_064696_0_0_3"/>
<dbReference type="InterPro" id="IPR004843">
    <property type="entry name" value="Calcineurin-like_PHP"/>
</dbReference>
<dbReference type="Proteomes" id="UP000017396">
    <property type="component" value="Chromosome"/>
</dbReference>
<dbReference type="GO" id="GO:0003993">
    <property type="term" value="F:acid phosphatase activity"/>
    <property type="evidence" value="ECO:0007669"/>
    <property type="project" value="InterPro"/>
</dbReference>
<gene>
    <name evidence="4" type="ORF">GKIL_4332</name>
</gene>
<feature type="chain" id="PRO_5004663911" evidence="2">
    <location>
        <begin position="25"/>
        <end position="365"/>
    </location>
</feature>
<dbReference type="Gene3D" id="3.60.21.10">
    <property type="match status" value="1"/>
</dbReference>
<evidence type="ECO:0000256" key="2">
    <source>
        <dbReference type="SAM" id="SignalP"/>
    </source>
</evidence>
<feature type="signal peptide" evidence="2">
    <location>
        <begin position="1"/>
        <end position="24"/>
    </location>
</feature>
<proteinExistence type="predicted"/>
<reference evidence="4 5" key="1">
    <citation type="journal article" date="2013" name="PLoS ONE">
        <title>Cultivation and Complete Genome Sequencing of Gloeobacter kilaueensis sp. nov., from a Lava Cave in Kilauea Caldera, Hawai'i.</title>
        <authorList>
            <person name="Saw J.H."/>
            <person name="Schatz M."/>
            <person name="Brown M.V."/>
            <person name="Kunkel D.D."/>
            <person name="Foster J.S."/>
            <person name="Shick H."/>
            <person name="Christensen S."/>
            <person name="Hou S."/>
            <person name="Wan X."/>
            <person name="Donachie S.P."/>
        </authorList>
    </citation>
    <scope>NUCLEOTIDE SEQUENCE [LARGE SCALE GENOMIC DNA]</scope>
    <source>
        <strain evidence="5">JS</strain>
    </source>
</reference>
<dbReference type="Pfam" id="PF00149">
    <property type="entry name" value="Metallophos"/>
    <property type="match status" value="1"/>
</dbReference>
<dbReference type="AlphaFoldDB" id="U5QNW0"/>
<name>U5QNW0_GLOK1</name>
<dbReference type="STRING" id="1183438.GKIL_4332"/>
<dbReference type="PATRIC" id="fig|1183438.3.peg.4258"/>
<dbReference type="SUPFAM" id="SSF56300">
    <property type="entry name" value="Metallo-dependent phosphatases"/>
    <property type="match status" value="1"/>
</dbReference>
<dbReference type="KEGG" id="glj:GKIL_4332"/>
<dbReference type="OrthoDB" id="651281at2"/>
<keyword evidence="1 2" id="KW-0732">Signal</keyword>
<dbReference type="eggNOG" id="COG1409">
    <property type="taxonomic scope" value="Bacteria"/>
</dbReference>
<dbReference type="InterPro" id="IPR029052">
    <property type="entry name" value="Metallo-depent_PP-like"/>
</dbReference>
<evidence type="ECO:0000259" key="3">
    <source>
        <dbReference type="Pfam" id="PF00149"/>
    </source>
</evidence>
<dbReference type="EMBL" id="CP003587">
    <property type="protein sequence ID" value="AGY60578.1"/>
    <property type="molecule type" value="Genomic_DNA"/>
</dbReference>
<organism evidence="4 5">
    <name type="scientific">Gloeobacter kilaueensis (strain ATCC BAA-2537 / CCAP 1431/1 / ULC 316 / JS1)</name>
    <dbReference type="NCBI Taxonomy" id="1183438"/>
    <lineage>
        <taxon>Bacteria</taxon>
        <taxon>Bacillati</taxon>
        <taxon>Cyanobacteriota</taxon>
        <taxon>Cyanophyceae</taxon>
        <taxon>Gloeobacterales</taxon>
        <taxon>Gloeobacteraceae</taxon>
        <taxon>Gloeobacter</taxon>
    </lineage>
</organism>
<dbReference type="PANTHER" id="PTHR22953">
    <property type="entry name" value="ACID PHOSPHATASE RELATED"/>
    <property type="match status" value="1"/>
</dbReference>
<evidence type="ECO:0000313" key="4">
    <source>
        <dbReference type="EMBL" id="AGY60578.1"/>
    </source>
</evidence>
<sequence>MERRRFLQAGIFSLAALTAGRSLAASKAIGPSGFFAPPRGDVRIVLISDLNSEYGSLAYEPQVIRAVSLIPSWQPDLVLCSGDMVAGQWPPLKAERIQQMWAAFDRQIAAPLRRARLPFGITVGNHDASCERAIRGGFLYKKERDLASAYWNDPAHATGVHFVDRADFPFYYTFTANNIFYLAWDASCAHIPSEQLAWAEKSLASPAAQNARLRIVIGHLPLYAVAVDRETPGEYLENGEALRSMLERYRVHTYISGHDHAYYPSHRGKLQLLQTGALGSGPRPLLEGALRPWHPLTVIDIDLASQNTVYTTYDMATGKVFDVHQLPRTLMSPTGLLLRRDIEWQNLSADEQGACLKRFGEKGCR</sequence>
<protein>
    <submittedName>
        <fullName evidence="4">Metallophosphoesterase</fullName>
    </submittedName>
</protein>
<dbReference type="RefSeq" id="WP_023175950.1">
    <property type="nucleotide sequence ID" value="NC_022600.1"/>
</dbReference>
<evidence type="ECO:0000256" key="1">
    <source>
        <dbReference type="ARBA" id="ARBA00022729"/>
    </source>
</evidence>
<accession>U5QNW0</accession>
<feature type="domain" description="Calcineurin-like phosphoesterase" evidence="3">
    <location>
        <begin position="43"/>
        <end position="262"/>
    </location>
</feature>
<dbReference type="InterPro" id="IPR039331">
    <property type="entry name" value="PAPs-like"/>
</dbReference>
<evidence type="ECO:0000313" key="5">
    <source>
        <dbReference type="Proteomes" id="UP000017396"/>
    </source>
</evidence>
<dbReference type="PANTHER" id="PTHR22953:SF153">
    <property type="entry name" value="PURPLE ACID PHOSPHATASE"/>
    <property type="match status" value="1"/>
</dbReference>